<dbReference type="GO" id="GO:0009916">
    <property type="term" value="F:alternative oxidase activity"/>
    <property type="evidence" value="ECO:0007669"/>
    <property type="project" value="UniProtKB-UniRule"/>
</dbReference>
<comment type="subcellular location">
    <subcellularLocation>
        <location evidence="1">Membrane</location>
    </subcellularLocation>
</comment>
<evidence type="ECO:0000313" key="15">
    <source>
        <dbReference type="Proteomes" id="UP000612746"/>
    </source>
</evidence>
<keyword evidence="9 12" id="KW-0560">Oxidoreductase</keyword>
<name>A0A8H7Q9K7_9FUNG</name>
<evidence type="ECO:0000313" key="14">
    <source>
        <dbReference type="EMBL" id="KAG2187845.1"/>
    </source>
</evidence>
<dbReference type="EC" id="1.-.-.-" evidence="12"/>
<keyword evidence="6 12" id="KW-0479">Metal-binding</keyword>
<dbReference type="GO" id="GO:0098803">
    <property type="term" value="C:respiratory chain complex"/>
    <property type="evidence" value="ECO:0007669"/>
    <property type="project" value="UniProtKB-UniRule"/>
</dbReference>
<dbReference type="InterPro" id="IPR038659">
    <property type="entry name" value="AOX_sf"/>
</dbReference>
<proteinExistence type="inferred from homology"/>
<dbReference type="GO" id="GO:0005739">
    <property type="term" value="C:mitochondrion"/>
    <property type="evidence" value="ECO:0007669"/>
    <property type="project" value="TreeGrafter"/>
</dbReference>
<evidence type="ECO:0000256" key="1">
    <source>
        <dbReference type="ARBA" id="ARBA00004370"/>
    </source>
</evidence>
<feature type="region of interest" description="Disordered" evidence="13">
    <location>
        <begin position="294"/>
        <end position="314"/>
    </location>
</feature>
<dbReference type="InterPro" id="IPR002680">
    <property type="entry name" value="AOX"/>
</dbReference>
<evidence type="ECO:0000256" key="2">
    <source>
        <dbReference type="ARBA" id="ARBA00008388"/>
    </source>
</evidence>
<gene>
    <name evidence="14" type="ORF">INT44_000595</name>
</gene>
<evidence type="ECO:0000256" key="3">
    <source>
        <dbReference type="ARBA" id="ARBA00022448"/>
    </source>
</evidence>
<evidence type="ECO:0000256" key="9">
    <source>
        <dbReference type="ARBA" id="ARBA00023002"/>
    </source>
</evidence>
<evidence type="ECO:0000256" key="11">
    <source>
        <dbReference type="ARBA" id="ARBA00023136"/>
    </source>
</evidence>
<dbReference type="PANTHER" id="PTHR31803:SF3">
    <property type="entry name" value="ALTERNATIVE OXIDASE"/>
    <property type="match status" value="1"/>
</dbReference>
<dbReference type="Pfam" id="PF01786">
    <property type="entry name" value="AOX"/>
    <property type="match status" value="1"/>
</dbReference>
<evidence type="ECO:0000256" key="8">
    <source>
        <dbReference type="ARBA" id="ARBA00022989"/>
    </source>
</evidence>
<dbReference type="GO" id="GO:0046872">
    <property type="term" value="F:metal ion binding"/>
    <property type="evidence" value="ECO:0007669"/>
    <property type="project" value="UniProtKB-UniRule"/>
</dbReference>
<keyword evidence="7 12" id="KW-0249">Electron transport</keyword>
<comment type="cofactor">
    <cofactor evidence="12">
        <name>Fe cation</name>
        <dbReference type="ChEBI" id="CHEBI:24875"/>
    </cofactor>
    <text evidence="12">Binds 2 iron ions per subunit.</text>
</comment>
<protein>
    <recommendedName>
        <fullName evidence="12">Alternative oxidase</fullName>
        <ecNumber evidence="12">1.-.-.-</ecNumber>
    </recommendedName>
</protein>
<evidence type="ECO:0000256" key="7">
    <source>
        <dbReference type="ARBA" id="ARBA00022982"/>
    </source>
</evidence>
<evidence type="ECO:0000256" key="6">
    <source>
        <dbReference type="ARBA" id="ARBA00022723"/>
    </source>
</evidence>
<dbReference type="Proteomes" id="UP000612746">
    <property type="component" value="Unassembled WGS sequence"/>
</dbReference>
<keyword evidence="15" id="KW-1185">Reference proteome</keyword>
<dbReference type="OrthoDB" id="16906at2759"/>
<dbReference type="EMBL" id="JAEPRA010000002">
    <property type="protein sequence ID" value="KAG2187845.1"/>
    <property type="molecule type" value="Genomic_DNA"/>
</dbReference>
<dbReference type="GO" id="GO:0016020">
    <property type="term" value="C:membrane"/>
    <property type="evidence" value="ECO:0007669"/>
    <property type="project" value="UniProtKB-SubCell"/>
</dbReference>
<keyword evidence="11 12" id="KW-0472">Membrane</keyword>
<keyword evidence="3" id="KW-0813">Transport</keyword>
<keyword evidence="4 12" id="KW-0679">Respiratory chain</keyword>
<organism evidence="14 15">
    <name type="scientific">Umbelopsis vinacea</name>
    <dbReference type="NCBI Taxonomy" id="44442"/>
    <lineage>
        <taxon>Eukaryota</taxon>
        <taxon>Fungi</taxon>
        <taxon>Fungi incertae sedis</taxon>
        <taxon>Mucoromycota</taxon>
        <taxon>Mucoromycotina</taxon>
        <taxon>Umbelopsidomycetes</taxon>
        <taxon>Umbelopsidales</taxon>
        <taxon>Umbelopsidaceae</taxon>
        <taxon>Umbelopsis</taxon>
    </lineage>
</organism>
<dbReference type="PANTHER" id="PTHR31803">
    <property type="entry name" value="ALTERNATIVE OXIDASE"/>
    <property type="match status" value="1"/>
</dbReference>
<dbReference type="AlphaFoldDB" id="A0A8H7Q9K7"/>
<reference evidence="14" key="1">
    <citation type="submission" date="2020-12" db="EMBL/GenBank/DDBJ databases">
        <title>Metabolic potential, ecology and presence of endohyphal bacteria is reflected in genomic diversity of Mucoromycotina.</title>
        <authorList>
            <person name="Muszewska A."/>
            <person name="Okrasinska A."/>
            <person name="Steczkiewicz K."/>
            <person name="Drgas O."/>
            <person name="Orlowska M."/>
            <person name="Perlinska-Lenart U."/>
            <person name="Aleksandrzak-Piekarczyk T."/>
            <person name="Szatraj K."/>
            <person name="Zielenkiewicz U."/>
            <person name="Pilsyk S."/>
            <person name="Malc E."/>
            <person name="Mieczkowski P."/>
            <person name="Kruszewska J.S."/>
            <person name="Biernat P."/>
            <person name="Pawlowska J."/>
        </authorList>
    </citation>
    <scope>NUCLEOTIDE SEQUENCE</scope>
    <source>
        <strain evidence="14">WA0000051536</strain>
    </source>
</reference>
<keyword evidence="5 12" id="KW-0812">Transmembrane</keyword>
<comment type="similarity">
    <text evidence="2 12">Belongs to the alternative oxidase family.</text>
</comment>
<keyword evidence="8" id="KW-1133">Transmembrane helix</keyword>
<evidence type="ECO:0000256" key="12">
    <source>
        <dbReference type="RuleBase" id="RU003779"/>
    </source>
</evidence>
<evidence type="ECO:0000256" key="13">
    <source>
        <dbReference type="SAM" id="MobiDB-lite"/>
    </source>
</evidence>
<dbReference type="GO" id="GO:0010230">
    <property type="term" value="P:alternative respiration"/>
    <property type="evidence" value="ECO:0007669"/>
    <property type="project" value="TreeGrafter"/>
</dbReference>
<comment type="caution">
    <text evidence="14">The sequence shown here is derived from an EMBL/GenBank/DDBJ whole genome shotgun (WGS) entry which is preliminary data.</text>
</comment>
<evidence type="ECO:0000256" key="4">
    <source>
        <dbReference type="ARBA" id="ARBA00022660"/>
    </source>
</evidence>
<evidence type="ECO:0000256" key="10">
    <source>
        <dbReference type="ARBA" id="ARBA00023004"/>
    </source>
</evidence>
<sequence length="314" mass="35795">MLPAVSRNAAFTGMRTLSPHIARTSVRCFGSLSNVLRTPNEMRPIANIPDDIARELANTHPVPMRHEFAEYPQKITTEVLEKMDIGLGKHHVPTSFSDKLAYRLVKLLRILPDTYFRENHYMRSVMLETVAAVPGMVGAMQRHLRSLRKMTHDGGFISHLLHEAENERMHLMIWMKCLRPNGWNRLLVLGVQGVFFNAYFLGYMLSPRLCHRIAGYLEEEAVVSYTHFLDAIDKGIVENKKAPQIALEYYNLHPEATVRDVVVAVRADEALHRDANHLFSDVFASKQVNLRDQIKEQAEKQASAEDAGRESVKQ</sequence>
<accession>A0A8H7Q9K7</accession>
<evidence type="ECO:0000256" key="5">
    <source>
        <dbReference type="ARBA" id="ARBA00022692"/>
    </source>
</evidence>
<dbReference type="Gene3D" id="1.20.1260.140">
    <property type="entry name" value="Alternative oxidase"/>
    <property type="match status" value="1"/>
</dbReference>
<keyword evidence="10 12" id="KW-0408">Iron</keyword>